<keyword evidence="4" id="KW-0378">Hydrolase</keyword>
<feature type="transmembrane region" description="Helical" evidence="8">
    <location>
        <begin position="170"/>
        <end position="194"/>
    </location>
</feature>
<sequence length="266" mass="30149">MSVILKLPFYLSIMLTYFFQVKLRSFILLLLCATLGIYWAIQRHSRYAWIIQDLLGATFSIFFMHTLRLPNLKIIAILLILLLVYDVFFVFITPHFTHDGNSIMESVATGGKGHSKESLPMVFLLPTLSDFPLRRCMDREFSLLGFGDVIIPGLLVSYNAVFDVKTGNKMVYFISSSLGYFIGMIVCIISLIYMNSGQPALLYLVPGTLFTTLVVALIRKEFLALFFGLHKQKSEKAEPVESQGRDSEEGDAVNDCTDEEERNLIK</sequence>
<name>A0A8S3YCE5_9EUPU</name>
<evidence type="ECO:0000256" key="2">
    <source>
        <dbReference type="ARBA" id="ARBA00006859"/>
    </source>
</evidence>
<feature type="compositionally biased region" description="Basic and acidic residues" evidence="7">
    <location>
        <begin position="233"/>
        <end position="247"/>
    </location>
</feature>
<dbReference type="GO" id="GO:0098553">
    <property type="term" value="C:lumenal side of endoplasmic reticulum membrane"/>
    <property type="evidence" value="ECO:0007669"/>
    <property type="project" value="TreeGrafter"/>
</dbReference>
<evidence type="ECO:0000256" key="3">
    <source>
        <dbReference type="ARBA" id="ARBA00022692"/>
    </source>
</evidence>
<reference evidence="9" key="1">
    <citation type="submission" date="2021-04" db="EMBL/GenBank/DDBJ databases">
        <authorList>
            <consortium name="Molecular Ecology Group"/>
        </authorList>
    </citation>
    <scope>NUCLEOTIDE SEQUENCE</scope>
</reference>
<comment type="similarity">
    <text evidence="2">Belongs to the peptidase A22B family.</text>
</comment>
<dbReference type="InterPro" id="IPR006639">
    <property type="entry name" value="Preselin/SPP"/>
</dbReference>
<dbReference type="GO" id="GO:0033619">
    <property type="term" value="P:membrane protein proteolysis"/>
    <property type="evidence" value="ECO:0007669"/>
    <property type="project" value="TreeGrafter"/>
</dbReference>
<feature type="region of interest" description="Disordered" evidence="7">
    <location>
        <begin position="233"/>
        <end position="266"/>
    </location>
</feature>
<dbReference type="PANTHER" id="PTHR12174:SF103">
    <property type="entry name" value="INTRAMEMBRANE PROTEASE (IMPAS) FAMILY"/>
    <property type="match status" value="1"/>
</dbReference>
<accession>A0A8S3YCE5</accession>
<evidence type="ECO:0000256" key="6">
    <source>
        <dbReference type="ARBA" id="ARBA00023136"/>
    </source>
</evidence>
<dbReference type="Pfam" id="PF04258">
    <property type="entry name" value="Peptidase_A22B"/>
    <property type="match status" value="1"/>
</dbReference>
<evidence type="ECO:0000256" key="8">
    <source>
        <dbReference type="SAM" id="Phobius"/>
    </source>
</evidence>
<evidence type="ECO:0000256" key="5">
    <source>
        <dbReference type="ARBA" id="ARBA00022989"/>
    </source>
</evidence>
<evidence type="ECO:0000313" key="9">
    <source>
        <dbReference type="EMBL" id="CAG5114637.1"/>
    </source>
</evidence>
<organism evidence="9 10">
    <name type="scientific">Candidula unifasciata</name>
    <dbReference type="NCBI Taxonomy" id="100452"/>
    <lineage>
        <taxon>Eukaryota</taxon>
        <taxon>Metazoa</taxon>
        <taxon>Spiralia</taxon>
        <taxon>Lophotrochozoa</taxon>
        <taxon>Mollusca</taxon>
        <taxon>Gastropoda</taxon>
        <taxon>Heterobranchia</taxon>
        <taxon>Euthyneura</taxon>
        <taxon>Panpulmonata</taxon>
        <taxon>Eupulmonata</taxon>
        <taxon>Stylommatophora</taxon>
        <taxon>Helicina</taxon>
        <taxon>Helicoidea</taxon>
        <taxon>Geomitridae</taxon>
        <taxon>Candidula</taxon>
    </lineage>
</organism>
<dbReference type="PANTHER" id="PTHR12174">
    <property type="entry name" value="SIGNAL PEPTIDE PEPTIDASE"/>
    <property type="match status" value="1"/>
</dbReference>
<gene>
    <name evidence="9" type="ORF">CUNI_LOCUS195</name>
</gene>
<feature type="transmembrane region" description="Helical" evidence="8">
    <location>
        <begin position="141"/>
        <end position="158"/>
    </location>
</feature>
<keyword evidence="10" id="KW-1185">Reference proteome</keyword>
<dbReference type="Proteomes" id="UP000678393">
    <property type="component" value="Unassembled WGS sequence"/>
</dbReference>
<protein>
    <submittedName>
        <fullName evidence="9">Uncharacterized protein</fullName>
    </submittedName>
</protein>
<dbReference type="AlphaFoldDB" id="A0A8S3YCE5"/>
<feature type="transmembrane region" description="Helical" evidence="8">
    <location>
        <begin position="47"/>
        <end position="67"/>
    </location>
</feature>
<proteinExistence type="inferred from homology"/>
<dbReference type="GO" id="GO:0098554">
    <property type="term" value="C:cytoplasmic side of endoplasmic reticulum membrane"/>
    <property type="evidence" value="ECO:0007669"/>
    <property type="project" value="TreeGrafter"/>
</dbReference>
<evidence type="ECO:0000256" key="1">
    <source>
        <dbReference type="ARBA" id="ARBA00004127"/>
    </source>
</evidence>
<comment type="subcellular location">
    <subcellularLocation>
        <location evidence="1">Endomembrane system</location>
        <topology evidence="1">Multi-pass membrane protein</topology>
    </subcellularLocation>
</comment>
<comment type="caution">
    <text evidence="9">The sequence shown here is derived from an EMBL/GenBank/DDBJ whole genome shotgun (WGS) entry which is preliminary data.</text>
</comment>
<keyword evidence="3 8" id="KW-0812">Transmembrane</keyword>
<dbReference type="EMBL" id="CAJHNH020000018">
    <property type="protein sequence ID" value="CAG5114637.1"/>
    <property type="molecule type" value="Genomic_DNA"/>
</dbReference>
<feature type="transmembrane region" description="Helical" evidence="8">
    <location>
        <begin position="200"/>
        <end position="218"/>
    </location>
</feature>
<dbReference type="GO" id="GO:0005765">
    <property type="term" value="C:lysosomal membrane"/>
    <property type="evidence" value="ECO:0007669"/>
    <property type="project" value="TreeGrafter"/>
</dbReference>
<evidence type="ECO:0000256" key="7">
    <source>
        <dbReference type="SAM" id="MobiDB-lite"/>
    </source>
</evidence>
<evidence type="ECO:0000256" key="4">
    <source>
        <dbReference type="ARBA" id="ARBA00022801"/>
    </source>
</evidence>
<feature type="transmembrane region" description="Helical" evidence="8">
    <location>
        <begin position="74"/>
        <end position="96"/>
    </location>
</feature>
<dbReference type="GO" id="GO:0030660">
    <property type="term" value="C:Golgi-associated vesicle membrane"/>
    <property type="evidence" value="ECO:0007669"/>
    <property type="project" value="TreeGrafter"/>
</dbReference>
<dbReference type="OrthoDB" id="29661at2759"/>
<dbReference type="InterPro" id="IPR007369">
    <property type="entry name" value="Peptidase_A22B_SPP"/>
</dbReference>
<feature type="transmembrane region" description="Helical" evidence="8">
    <location>
        <begin position="21"/>
        <end position="41"/>
    </location>
</feature>
<dbReference type="GO" id="GO:0042500">
    <property type="term" value="F:aspartic endopeptidase activity, intramembrane cleaving"/>
    <property type="evidence" value="ECO:0007669"/>
    <property type="project" value="InterPro"/>
</dbReference>
<feature type="compositionally biased region" description="Acidic residues" evidence="7">
    <location>
        <begin position="248"/>
        <end position="266"/>
    </location>
</feature>
<keyword evidence="5 8" id="KW-1133">Transmembrane helix</keyword>
<evidence type="ECO:0000313" key="10">
    <source>
        <dbReference type="Proteomes" id="UP000678393"/>
    </source>
</evidence>
<dbReference type="SMART" id="SM00730">
    <property type="entry name" value="PSN"/>
    <property type="match status" value="1"/>
</dbReference>
<keyword evidence="6 8" id="KW-0472">Membrane</keyword>